<accession>A0ABY8FWA7</accession>
<keyword evidence="9" id="KW-1185">Reference proteome</keyword>
<feature type="domain" description="TonB C-terminal" evidence="7">
    <location>
        <begin position="167"/>
        <end position="230"/>
    </location>
</feature>
<evidence type="ECO:0000313" key="9">
    <source>
        <dbReference type="Proteomes" id="UP001215827"/>
    </source>
</evidence>
<dbReference type="RefSeq" id="WP_278016948.1">
    <property type="nucleotide sequence ID" value="NZ_CP121106.1"/>
</dbReference>
<protein>
    <submittedName>
        <fullName evidence="8">TonB family protein</fullName>
    </submittedName>
</protein>
<proteinExistence type="predicted"/>
<keyword evidence="2 6" id="KW-0812">Transmembrane</keyword>
<organism evidence="8 9">
    <name type="scientific">Altererythrobacter arenosus</name>
    <dbReference type="NCBI Taxonomy" id="3032592"/>
    <lineage>
        <taxon>Bacteria</taxon>
        <taxon>Pseudomonadati</taxon>
        <taxon>Pseudomonadota</taxon>
        <taxon>Alphaproteobacteria</taxon>
        <taxon>Sphingomonadales</taxon>
        <taxon>Erythrobacteraceae</taxon>
        <taxon>Altererythrobacter</taxon>
    </lineage>
</organism>
<dbReference type="Proteomes" id="UP001215827">
    <property type="component" value="Chromosome"/>
</dbReference>
<sequence>MQQEGFANRSRRPRPWVIFLIVLLHVAALYGLARAFAPDMTASVERSVVSAFTVTVTAPEEETPVTEPQPDEGAQGDPGKKATPKPVTAPKVPNREDTPMPRASSTGAANTSGAREQGEGTGADGSGLGTGSGREGGGTGGVAATKPVHISGGINNARDYPVPAGGREARRGTEVIVRVTVGVDGRASNCSVYRASPDPEADQITCRLVVERLRFKPAQDSSGNPVAAPFYWRQRWF</sequence>
<evidence type="ECO:0000256" key="2">
    <source>
        <dbReference type="ARBA" id="ARBA00022692"/>
    </source>
</evidence>
<dbReference type="Gene3D" id="3.30.1150.10">
    <property type="match status" value="1"/>
</dbReference>
<dbReference type="NCBIfam" id="TIGR01352">
    <property type="entry name" value="tonB_Cterm"/>
    <property type="match status" value="1"/>
</dbReference>
<evidence type="ECO:0000313" key="8">
    <source>
        <dbReference type="EMBL" id="WFL78258.1"/>
    </source>
</evidence>
<name>A0ABY8FWA7_9SPHN</name>
<evidence type="ECO:0000259" key="7">
    <source>
        <dbReference type="Pfam" id="PF03544"/>
    </source>
</evidence>
<evidence type="ECO:0000256" key="6">
    <source>
        <dbReference type="SAM" id="Phobius"/>
    </source>
</evidence>
<keyword evidence="3 6" id="KW-1133">Transmembrane helix</keyword>
<feature type="transmembrane region" description="Helical" evidence="6">
    <location>
        <begin position="16"/>
        <end position="37"/>
    </location>
</feature>
<comment type="subcellular location">
    <subcellularLocation>
        <location evidence="1">Membrane</location>
        <topology evidence="1">Single-pass membrane protein</topology>
    </subcellularLocation>
</comment>
<feature type="compositionally biased region" description="Low complexity" evidence="5">
    <location>
        <begin position="103"/>
        <end position="114"/>
    </location>
</feature>
<feature type="region of interest" description="Disordered" evidence="5">
    <location>
        <begin position="59"/>
        <end position="166"/>
    </location>
</feature>
<evidence type="ECO:0000256" key="4">
    <source>
        <dbReference type="ARBA" id="ARBA00023136"/>
    </source>
</evidence>
<dbReference type="EMBL" id="CP121106">
    <property type="protein sequence ID" value="WFL78258.1"/>
    <property type="molecule type" value="Genomic_DNA"/>
</dbReference>
<dbReference type="Pfam" id="PF03544">
    <property type="entry name" value="TonB_C"/>
    <property type="match status" value="1"/>
</dbReference>
<dbReference type="InterPro" id="IPR037682">
    <property type="entry name" value="TonB_C"/>
</dbReference>
<evidence type="ECO:0000256" key="5">
    <source>
        <dbReference type="SAM" id="MobiDB-lite"/>
    </source>
</evidence>
<reference evidence="8 9" key="1">
    <citation type="submission" date="2023-03" db="EMBL/GenBank/DDBJ databases">
        <title>Altererythrobacter sp. CAU 1644 isolated from sand.</title>
        <authorList>
            <person name="Kim W."/>
        </authorList>
    </citation>
    <scope>NUCLEOTIDE SEQUENCE [LARGE SCALE GENOMIC DNA]</scope>
    <source>
        <strain evidence="8 9">CAU 1644</strain>
    </source>
</reference>
<keyword evidence="4 6" id="KW-0472">Membrane</keyword>
<dbReference type="SUPFAM" id="SSF74653">
    <property type="entry name" value="TolA/TonB C-terminal domain"/>
    <property type="match status" value="1"/>
</dbReference>
<feature type="compositionally biased region" description="Gly residues" evidence="5">
    <location>
        <begin position="119"/>
        <end position="141"/>
    </location>
</feature>
<gene>
    <name evidence="8" type="ORF">P7228_04125</name>
</gene>
<evidence type="ECO:0000256" key="1">
    <source>
        <dbReference type="ARBA" id="ARBA00004167"/>
    </source>
</evidence>
<dbReference type="InterPro" id="IPR006260">
    <property type="entry name" value="TonB/TolA_C"/>
</dbReference>
<evidence type="ECO:0000256" key="3">
    <source>
        <dbReference type="ARBA" id="ARBA00022989"/>
    </source>
</evidence>